<comment type="similarity">
    <text evidence="1">Belongs to the short-chain dehydrogenases/reductases (SDR) family.</text>
</comment>
<dbReference type="PRINTS" id="PR00081">
    <property type="entry name" value="GDHRDH"/>
</dbReference>
<reference evidence="2 3" key="1">
    <citation type="submission" date="2016-03" db="EMBL/GenBank/DDBJ databases">
        <title>EvidentialGene: Evidence-directed Construction of Genes on Genomes.</title>
        <authorList>
            <person name="Gilbert D.G."/>
            <person name="Choi J.-H."/>
            <person name="Mockaitis K."/>
            <person name="Colbourne J."/>
            <person name="Pfrender M."/>
        </authorList>
    </citation>
    <scope>NUCLEOTIDE SEQUENCE [LARGE SCALE GENOMIC DNA]</scope>
    <source>
        <strain evidence="2 3">Xinb3</strain>
        <tissue evidence="2">Complete organism</tissue>
    </source>
</reference>
<dbReference type="InterPro" id="IPR036291">
    <property type="entry name" value="NAD(P)-bd_dom_sf"/>
</dbReference>
<dbReference type="PANTHER" id="PTHR43943:SF2">
    <property type="entry name" value="DEHYDROGENASE_REDUCTASE 4"/>
    <property type="match status" value="1"/>
</dbReference>
<dbReference type="OrthoDB" id="1669814at2759"/>
<organism evidence="2 3">
    <name type="scientific">Daphnia magna</name>
    <dbReference type="NCBI Taxonomy" id="35525"/>
    <lineage>
        <taxon>Eukaryota</taxon>
        <taxon>Metazoa</taxon>
        <taxon>Ecdysozoa</taxon>
        <taxon>Arthropoda</taxon>
        <taxon>Crustacea</taxon>
        <taxon>Branchiopoda</taxon>
        <taxon>Diplostraca</taxon>
        <taxon>Cladocera</taxon>
        <taxon>Anomopoda</taxon>
        <taxon>Daphniidae</taxon>
        <taxon>Daphnia</taxon>
    </lineage>
</organism>
<dbReference type="Pfam" id="PF13561">
    <property type="entry name" value="adh_short_C2"/>
    <property type="match status" value="1"/>
</dbReference>
<evidence type="ECO:0000313" key="3">
    <source>
        <dbReference type="Proteomes" id="UP000076858"/>
    </source>
</evidence>
<gene>
    <name evidence="2" type="ORF">APZ42_028140</name>
</gene>
<dbReference type="SUPFAM" id="SSF51735">
    <property type="entry name" value="NAD(P)-binding Rossmann-fold domains"/>
    <property type="match status" value="1"/>
</dbReference>
<dbReference type="GO" id="GO:0004090">
    <property type="term" value="F:carbonyl reductase (NADPH) activity"/>
    <property type="evidence" value="ECO:0007669"/>
    <property type="project" value="TreeGrafter"/>
</dbReference>
<dbReference type="PANTHER" id="PTHR43943">
    <property type="entry name" value="DEHYDROGENASE/REDUCTASE (SDR FAMILY) MEMBER 4"/>
    <property type="match status" value="1"/>
</dbReference>
<dbReference type="AlphaFoldDB" id="A0A0P5ZRJ3"/>
<dbReference type="EMBL" id="LRGB01002372">
    <property type="protein sequence ID" value="KZS08028.1"/>
    <property type="molecule type" value="Genomic_DNA"/>
</dbReference>
<sequence>METQEVFADKVPYHSIIFSASLVYKQRLKKSKAATLFKLLTIDCRTTPHRSFRMLKNATLLSRRILLSPIAGQDVRQMTTAVELARQRRSLQGRVAVITASTDGIGFAMAQRLAADGAHVVISSRNQKNVDAALEKLKNEGLSASGMVCHAGVKEDRHRLIESTAAEFGGFDILISNAAVNPDSGRLLKCTEQVWDKIFDVNVKASFFLAKEAIPHMEKRGKGSIIFISSIGGYLPNFAVDFTGAYALSKTALLGVTKLLSMELGTRGIRVNSICPGLIETRFGDVITNDKRTPTLMYHNCPMRRNGKPEEMAGLAAFLASDDASYITGSNIVAAGGMQSNF</sequence>
<protein>
    <submittedName>
        <fullName evidence="2">Dehydrogenase/reductase SDR family member 4</fullName>
    </submittedName>
</protein>
<evidence type="ECO:0000313" key="2">
    <source>
        <dbReference type="EMBL" id="KZS08028.1"/>
    </source>
</evidence>
<accession>A0A0P5ZRJ3</accession>
<dbReference type="STRING" id="35525.A0A0P5ZRJ3"/>
<dbReference type="Gene3D" id="3.40.50.720">
    <property type="entry name" value="NAD(P)-binding Rossmann-like Domain"/>
    <property type="match status" value="1"/>
</dbReference>
<dbReference type="NCBIfam" id="NF005559">
    <property type="entry name" value="PRK07231.1"/>
    <property type="match status" value="1"/>
</dbReference>
<dbReference type="PRINTS" id="PR00080">
    <property type="entry name" value="SDRFAMILY"/>
</dbReference>
<dbReference type="InterPro" id="IPR002347">
    <property type="entry name" value="SDR_fam"/>
</dbReference>
<dbReference type="FunFam" id="3.40.50.720:FF:000084">
    <property type="entry name" value="Short-chain dehydrogenase reductase"/>
    <property type="match status" value="1"/>
</dbReference>
<keyword evidence="3" id="KW-1185">Reference proteome</keyword>
<proteinExistence type="inferred from homology"/>
<comment type="caution">
    <text evidence="2">The sequence shown here is derived from an EMBL/GenBank/DDBJ whole genome shotgun (WGS) entry which is preliminary data.</text>
</comment>
<evidence type="ECO:0000256" key="1">
    <source>
        <dbReference type="ARBA" id="ARBA00006484"/>
    </source>
</evidence>
<dbReference type="Proteomes" id="UP000076858">
    <property type="component" value="Unassembled WGS sequence"/>
</dbReference>
<name>A0A0P5ZRJ3_9CRUS</name>